<dbReference type="GO" id="GO:0032259">
    <property type="term" value="P:methylation"/>
    <property type="evidence" value="ECO:0007669"/>
    <property type="project" value="UniProtKB-KW"/>
</dbReference>
<name>A0ABX7YT33_9GAMM</name>
<dbReference type="GO" id="GO:0008168">
    <property type="term" value="F:methyltransferase activity"/>
    <property type="evidence" value="ECO:0007669"/>
    <property type="project" value="UniProtKB-KW"/>
</dbReference>
<dbReference type="InterPro" id="IPR029063">
    <property type="entry name" value="SAM-dependent_MTases_sf"/>
</dbReference>
<keyword evidence="1" id="KW-0489">Methyltransferase</keyword>
<evidence type="ECO:0000313" key="1">
    <source>
        <dbReference type="EMBL" id="QUN05877.1"/>
    </source>
</evidence>
<dbReference type="EMBL" id="CP073587">
    <property type="protein sequence ID" value="QUN05877.1"/>
    <property type="molecule type" value="Genomic_DNA"/>
</dbReference>
<protein>
    <submittedName>
        <fullName evidence="1">Methyltransferase domain-containing protein</fullName>
    </submittedName>
</protein>
<keyword evidence="1" id="KW-0808">Transferase</keyword>
<organism evidence="1 2">
    <name type="scientific">Shewanella yunxiaonensis</name>
    <dbReference type="NCBI Taxonomy" id="2829809"/>
    <lineage>
        <taxon>Bacteria</taxon>
        <taxon>Pseudomonadati</taxon>
        <taxon>Pseudomonadota</taxon>
        <taxon>Gammaproteobacteria</taxon>
        <taxon>Alteromonadales</taxon>
        <taxon>Shewanellaceae</taxon>
        <taxon>Shewanella</taxon>
    </lineage>
</organism>
<proteinExistence type="predicted"/>
<dbReference type="Pfam" id="PF13489">
    <property type="entry name" value="Methyltransf_23"/>
    <property type="match status" value="1"/>
</dbReference>
<dbReference type="RefSeq" id="WP_212594903.1">
    <property type="nucleotide sequence ID" value="NZ_CP073587.1"/>
</dbReference>
<keyword evidence="2" id="KW-1185">Reference proteome</keyword>
<dbReference type="SUPFAM" id="SSF53335">
    <property type="entry name" value="S-adenosyl-L-methionine-dependent methyltransferases"/>
    <property type="match status" value="1"/>
</dbReference>
<sequence>MQHCPLCRHDNIIPVFEDRRRHFFLCQTCALVFANPSSYLLPNAEKQRYGRSRHESKQKQLAHFIETLLLQLQSLQSNSLEGLNFGRVLAPQLLQPLALAGHRLHQYDPFFAPEHQLLHQQYDFISCYRVFEHFHLPVKEWQIIVQALKPGGWLAISTPLLQSVAVFSKWHYKNNPTHVSFYQPQTFAYLAKHSCLQLIFAQGDFVLMQKAS</sequence>
<evidence type="ECO:0000313" key="2">
    <source>
        <dbReference type="Proteomes" id="UP000679575"/>
    </source>
</evidence>
<reference evidence="1 2" key="1">
    <citation type="submission" date="2021-04" db="EMBL/GenBank/DDBJ databases">
        <title>Novel species identification of genus Shewanella.</title>
        <authorList>
            <person name="Liu G."/>
        </authorList>
    </citation>
    <scope>NUCLEOTIDE SEQUENCE [LARGE SCALE GENOMIC DNA]</scope>
    <source>
        <strain evidence="1 2">FJAT-54481</strain>
    </source>
</reference>
<accession>A0ABX7YT33</accession>
<gene>
    <name evidence="1" type="ORF">KDN34_17190</name>
</gene>
<dbReference type="Gene3D" id="3.40.50.150">
    <property type="entry name" value="Vaccinia Virus protein VP39"/>
    <property type="match status" value="1"/>
</dbReference>
<dbReference type="Proteomes" id="UP000679575">
    <property type="component" value="Chromosome"/>
</dbReference>